<dbReference type="GO" id="GO:0030288">
    <property type="term" value="C:outer membrane-bounded periplasmic space"/>
    <property type="evidence" value="ECO:0007669"/>
    <property type="project" value="InterPro"/>
</dbReference>
<protein>
    <submittedName>
        <fullName evidence="10">Penicillin-insensitive murein endopeptidase</fullName>
        <ecNumber evidence="10">3.4.24.-</ecNumber>
    </submittedName>
</protein>
<evidence type="ECO:0000256" key="4">
    <source>
        <dbReference type="ARBA" id="ARBA00022764"/>
    </source>
</evidence>
<gene>
    <name evidence="10" type="primary">mepA</name>
    <name evidence="10" type="ORF">NCTC8621_01642</name>
</gene>
<feature type="signal peptide" evidence="9">
    <location>
        <begin position="1"/>
        <end position="19"/>
    </location>
</feature>
<dbReference type="Proteomes" id="UP000255093">
    <property type="component" value="Unassembled WGS sequence"/>
</dbReference>
<evidence type="ECO:0000256" key="6">
    <source>
        <dbReference type="ARBA" id="ARBA00022833"/>
    </source>
</evidence>
<name>A0A376PSR4_ECOLX</name>
<evidence type="ECO:0000256" key="3">
    <source>
        <dbReference type="ARBA" id="ARBA00022729"/>
    </source>
</evidence>
<feature type="chain" id="PRO_5016936544" evidence="9">
    <location>
        <begin position="20"/>
        <end position="272"/>
    </location>
</feature>
<keyword evidence="1" id="KW-0645">Protease</keyword>
<dbReference type="Gene3D" id="3.30.1380.10">
    <property type="match status" value="1"/>
</dbReference>
<dbReference type="SUPFAM" id="SSF55166">
    <property type="entry name" value="Hedgehog/DD-peptidase"/>
    <property type="match status" value="1"/>
</dbReference>
<evidence type="ECO:0000256" key="9">
    <source>
        <dbReference type="SAM" id="SignalP"/>
    </source>
</evidence>
<evidence type="ECO:0000313" key="10">
    <source>
        <dbReference type="EMBL" id="STH81700.1"/>
    </source>
</evidence>
<keyword evidence="5 10" id="KW-0378">Hydrolase</keyword>
<dbReference type="AlphaFoldDB" id="A0A376PSR4"/>
<dbReference type="GO" id="GO:0004252">
    <property type="term" value="F:serine-type endopeptidase activity"/>
    <property type="evidence" value="ECO:0007669"/>
    <property type="project" value="InterPro"/>
</dbReference>
<dbReference type="EMBL" id="UGBW01000003">
    <property type="protein sequence ID" value="STH81700.1"/>
    <property type="molecule type" value="Genomic_DNA"/>
</dbReference>
<reference evidence="10 11" key="1">
    <citation type="submission" date="2018-06" db="EMBL/GenBank/DDBJ databases">
        <authorList>
            <consortium name="Pathogen Informatics"/>
            <person name="Doyle S."/>
        </authorList>
    </citation>
    <scope>NUCLEOTIDE SEQUENCE [LARGE SCALE GENOMIC DNA]</scope>
    <source>
        <strain evidence="10 11">NCTC8621</strain>
    </source>
</reference>
<keyword evidence="3 9" id="KW-0732">Signal</keyword>
<dbReference type="EC" id="3.4.24.-" evidence="10"/>
<evidence type="ECO:0000256" key="2">
    <source>
        <dbReference type="ARBA" id="ARBA00022723"/>
    </source>
</evidence>
<dbReference type="InterPro" id="IPR009045">
    <property type="entry name" value="Zn_M74/Hedgehog-like"/>
</dbReference>
<dbReference type="InterPro" id="IPR005073">
    <property type="entry name" value="Peptidase_M74"/>
</dbReference>
<evidence type="ECO:0000256" key="7">
    <source>
        <dbReference type="ARBA" id="ARBA00023049"/>
    </source>
</evidence>
<keyword evidence="2" id="KW-0479">Metal-binding</keyword>
<organism evidence="10 11">
    <name type="scientific">Escherichia coli</name>
    <dbReference type="NCBI Taxonomy" id="562"/>
    <lineage>
        <taxon>Bacteria</taxon>
        <taxon>Pseudomonadati</taxon>
        <taxon>Pseudomonadota</taxon>
        <taxon>Gammaproteobacteria</taxon>
        <taxon>Enterobacterales</taxon>
        <taxon>Enterobacteriaceae</taxon>
        <taxon>Escherichia</taxon>
    </lineage>
</organism>
<keyword evidence="6" id="KW-0862">Zinc</keyword>
<dbReference type="GO" id="GO:0006508">
    <property type="term" value="P:proteolysis"/>
    <property type="evidence" value="ECO:0007669"/>
    <property type="project" value="UniProtKB-KW"/>
</dbReference>
<proteinExistence type="predicted"/>
<keyword evidence="7" id="KW-0482">Metalloprotease</keyword>
<evidence type="ECO:0000256" key="1">
    <source>
        <dbReference type="ARBA" id="ARBA00022670"/>
    </source>
</evidence>
<evidence type="ECO:0000256" key="5">
    <source>
        <dbReference type="ARBA" id="ARBA00022801"/>
    </source>
</evidence>
<evidence type="ECO:0000256" key="8">
    <source>
        <dbReference type="ARBA" id="ARBA00023157"/>
    </source>
</evidence>
<dbReference type="GO" id="GO:0008237">
    <property type="term" value="F:metallopeptidase activity"/>
    <property type="evidence" value="ECO:0007669"/>
    <property type="project" value="UniProtKB-KW"/>
</dbReference>
<keyword evidence="4" id="KW-0574">Periplasm</keyword>
<sequence>MNKTAIALLALLASSASLAATPWQKITQPVPGSAQSIGSFSNGCIVGADTLPIQSEHYQVMRTDQRRYFGHPDLVMFIQRLSRQVSNLGMGTVLIGDMGMPAGGRFNGGHASHQTGLDVDIFLQLPKTRWTSAQLLRPQALDLVSRDGKHVVPALWKPEIFSLIKLAAQDKDVTRIFVNPAIKQQLVLMRAPIATGCAKCDPGSSIARICMYDYVVLPIVWSVRINLYRHQAMVAGQNCKAGLNLQNREQQSLRRRHRLRCRLPARRYWMST</sequence>
<accession>A0A376PSR4</accession>
<dbReference type="GO" id="GO:0046872">
    <property type="term" value="F:metal ion binding"/>
    <property type="evidence" value="ECO:0007669"/>
    <property type="project" value="UniProtKB-KW"/>
</dbReference>
<dbReference type="Pfam" id="PF03411">
    <property type="entry name" value="Peptidase_M74"/>
    <property type="match status" value="1"/>
</dbReference>
<evidence type="ECO:0000313" key="11">
    <source>
        <dbReference type="Proteomes" id="UP000255093"/>
    </source>
</evidence>
<keyword evidence="8" id="KW-1015">Disulfide bond</keyword>